<gene>
    <name evidence="3" type="ORF">K933_01437</name>
</gene>
<dbReference type="InterPro" id="IPR020846">
    <property type="entry name" value="MFS_dom"/>
</dbReference>
<comment type="caution">
    <text evidence="3">The sequence shown here is derived from an EMBL/GenBank/DDBJ whole genome shotgun (WGS) entry which is preliminary data.</text>
</comment>
<accession>V4J483</accession>
<keyword evidence="1" id="KW-0472">Membrane</keyword>
<reference evidence="3 4" key="1">
    <citation type="journal article" date="2013" name="Genome Announc.">
        <title>Draft Genome Sequence of 'Candidatus Halobonum tyrrellensis' Strain G22, Isolated from the Hypersaline Waters of Lake Tyrrell, Australia.</title>
        <authorList>
            <person name="Ugalde J.A."/>
            <person name="Narasingarao P."/>
            <person name="Kuo S."/>
            <person name="Podell S."/>
            <person name="Allen E.E."/>
        </authorList>
    </citation>
    <scope>NUCLEOTIDE SEQUENCE [LARGE SCALE GENOMIC DNA]</scope>
    <source>
        <strain evidence="3 4">G22</strain>
    </source>
</reference>
<dbReference type="STRING" id="1324957.K933_01437"/>
<keyword evidence="1" id="KW-1133">Transmembrane helix</keyword>
<feature type="transmembrane region" description="Helical" evidence="1">
    <location>
        <begin position="331"/>
        <end position="354"/>
    </location>
</feature>
<protein>
    <submittedName>
        <fullName evidence="3">Transporter, major facilitator family subfamily protein</fullName>
    </submittedName>
</protein>
<keyword evidence="1" id="KW-0812">Transmembrane</keyword>
<evidence type="ECO:0000313" key="4">
    <source>
        <dbReference type="Proteomes" id="UP000017840"/>
    </source>
</evidence>
<dbReference type="GO" id="GO:0022857">
    <property type="term" value="F:transmembrane transporter activity"/>
    <property type="evidence" value="ECO:0007669"/>
    <property type="project" value="InterPro"/>
</dbReference>
<dbReference type="eggNOG" id="arCOG00130">
    <property type="taxonomic scope" value="Archaea"/>
</dbReference>
<feature type="transmembrane region" description="Helical" evidence="1">
    <location>
        <begin position="398"/>
        <end position="416"/>
    </location>
</feature>
<keyword evidence="4" id="KW-1185">Reference proteome</keyword>
<dbReference type="PANTHER" id="PTHR23526:SF4">
    <property type="entry name" value="INTEGRAL MEMBRANE TRANSPORT PROTEIN"/>
    <property type="match status" value="1"/>
</dbReference>
<organism evidence="3 4">
    <name type="scientific">Candidatus Halobonum tyrrellensis G22</name>
    <dbReference type="NCBI Taxonomy" id="1324957"/>
    <lineage>
        <taxon>Archaea</taxon>
        <taxon>Methanobacteriati</taxon>
        <taxon>Methanobacteriota</taxon>
        <taxon>Stenosarchaea group</taxon>
        <taxon>Halobacteria</taxon>
        <taxon>Halobacteriales</taxon>
        <taxon>Haloferacaceae</taxon>
        <taxon>Candidatus Halobonum</taxon>
    </lineage>
</organism>
<evidence type="ECO:0000259" key="2">
    <source>
        <dbReference type="PROSITE" id="PS50850"/>
    </source>
</evidence>
<dbReference type="InterPro" id="IPR036259">
    <property type="entry name" value="MFS_trans_sf"/>
</dbReference>
<feature type="transmembrane region" description="Helical" evidence="1">
    <location>
        <begin position="88"/>
        <end position="106"/>
    </location>
</feature>
<dbReference type="Gene3D" id="1.20.1250.20">
    <property type="entry name" value="MFS general substrate transporter like domains"/>
    <property type="match status" value="2"/>
</dbReference>
<dbReference type="PATRIC" id="fig|1324957.4.peg.300"/>
<evidence type="ECO:0000256" key="1">
    <source>
        <dbReference type="SAM" id="Phobius"/>
    </source>
</evidence>
<dbReference type="Pfam" id="PF07690">
    <property type="entry name" value="MFS_1"/>
    <property type="match status" value="1"/>
</dbReference>
<dbReference type="Proteomes" id="UP000017840">
    <property type="component" value="Unassembled WGS sequence"/>
</dbReference>
<evidence type="ECO:0000313" key="3">
    <source>
        <dbReference type="EMBL" id="ESP90182.1"/>
    </source>
</evidence>
<dbReference type="AlphaFoldDB" id="V4J483"/>
<feature type="domain" description="Major facilitator superfamily (MFS) profile" evidence="2">
    <location>
        <begin position="9"/>
        <end position="420"/>
    </location>
</feature>
<dbReference type="EMBL" id="ASGZ01000002">
    <property type="protein sequence ID" value="ESP90182.1"/>
    <property type="molecule type" value="Genomic_DNA"/>
</dbReference>
<feature type="transmembrane region" description="Helical" evidence="1">
    <location>
        <begin position="56"/>
        <end position="76"/>
    </location>
</feature>
<proteinExistence type="predicted"/>
<name>V4J483_9EURY</name>
<dbReference type="InterPro" id="IPR052528">
    <property type="entry name" value="Sugar_transport-like"/>
</dbReference>
<feature type="transmembrane region" description="Helical" evidence="1">
    <location>
        <begin position="26"/>
        <end position="50"/>
    </location>
</feature>
<dbReference type="PROSITE" id="PS50850">
    <property type="entry name" value="MFS"/>
    <property type="match status" value="1"/>
</dbReference>
<feature type="transmembrane region" description="Helical" evidence="1">
    <location>
        <begin position="301"/>
        <end position="325"/>
    </location>
</feature>
<sequence>MPGGADPPVVAAEALGASRIRYRTGAVALVGVSRVACGSLFGTAVAVYLGRTGSPFTVSLAYAAFSFGLLAFAPVWGAVADITGRRRLILTATAFLSALAVAPLAFRVSVPLQIACRGLFAVFTAGFQSTMLTLVSESGGEAGRGRSVGFYNSARSVGSIGGRLFVGYLVGVLVPTDLYLVVVGLGLAGGVATLFLHDPTSGMGASLTASRLAAEVRRRALPRGASRTLFRETGLGWLYVGIALRNVTEKGFVSVVPVYLVADVGLSEFTMGAVLAVSPAVRIGSMYGFGRLSDAIGRKKLIVGGLGGSGVQALAAVAALLPAAALARVGVSGAVFVVHAVTYSALTVGTVAFVGDVAPDDRESELMGLRSTARGLGGVVGPLVVGTLATWFDYATAFTCISVLAFVAAGLVAATLTESLEPIDSPDGGT</sequence>
<dbReference type="PANTHER" id="PTHR23526">
    <property type="entry name" value="INTEGRAL MEMBRANE TRANSPORT PROTEIN-RELATED"/>
    <property type="match status" value="1"/>
</dbReference>
<dbReference type="InterPro" id="IPR011701">
    <property type="entry name" value="MFS"/>
</dbReference>
<dbReference type="SUPFAM" id="SSF103473">
    <property type="entry name" value="MFS general substrate transporter"/>
    <property type="match status" value="1"/>
</dbReference>